<dbReference type="InterPro" id="IPR050482">
    <property type="entry name" value="Sensor_HK_TwoCompSys"/>
</dbReference>
<keyword evidence="9" id="KW-0812">Transmembrane</keyword>
<feature type="domain" description="Histidine kinase/HSP90-like ATPase" evidence="10">
    <location>
        <begin position="270"/>
        <end position="360"/>
    </location>
</feature>
<proteinExistence type="predicted"/>
<dbReference type="InterPro" id="IPR055558">
    <property type="entry name" value="DUF7134"/>
</dbReference>
<keyword evidence="3" id="KW-0597">Phosphoprotein</keyword>
<evidence type="ECO:0000256" key="3">
    <source>
        <dbReference type="ARBA" id="ARBA00022553"/>
    </source>
</evidence>
<reference evidence="11 12" key="1">
    <citation type="submission" date="2016-04" db="EMBL/GenBank/DDBJ databases">
        <title>Complete genome sequence and analysis of deep-sea sediment isolate, Amycolatopsis sp. WP1.</title>
        <authorList>
            <person name="Wang H."/>
            <person name="Chen S."/>
            <person name="Wu Q."/>
        </authorList>
    </citation>
    <scope>NUCLEOTIDE SEQUENCE [LARGE SCALE GENOMIC DNA]</scope>
    <source>
        <strain evidence="11 12">WP1</strain>
    </source>
</reference>
<dbReference type="Pfam" id="PF23539">
    <property type="entry name" value="DUF7134"/>
    <property type="match status" value="1"/>
</dbReference>
<dbReference type="Pfam" id="PF02518">
    <property type="entry name" value="HATPase_c"/>
    <property type="match status" value="1"/>
</dbReference>
<sequence>MPKLHLLLADAVAAALVTAAYFGFQDGGEPFWVVALVVAAIGPPLAVRRWWPLPVLAVVALGSFAALLLDLTREPLLPVSFVLYAVGLLVPAARAIPALVTTLIGTATVLLVASPDSLFGAPVEATVMLWVFLCAAWAAGRAVRVVRAREARREARRAEEALTGERLRIARELHDVVAHSMSLIAVKASVANHVAEQDPGEARDALRIIEETSRGTLTELRRLLGVLRSPDGAELAPAPGIDGLGKLAEHAREAGIDVKLSVDHAELPESLSLSVHRIVQESLTNVVKHAAAKHCEVVISVDEHNVRIEVTDDGRGPGAGSGGHGLLGMRERVMMYGGAFEAGAAPPGGFRVHARLPREVNP</sequence>
<protein>
    <recommendedName>
        <fullName evidence="2">histidine kinase</fullName>
        <ecNumber evidence="2">2.7.13.3</ecNumber>
    </recommendedName>
</protein>
<dbReference type="Pfam" id="PF07730">
    <property type="entry name" value="HisKA_3"/>
    <property type="match status" value="1"/>
</dbReference>
<feature type="transmembrane region" description="Helical" evidence="9">
    <location>
        <begin position="6"/>
        <end position="24"/>
    </location>
</feature>
<evidence type="ECO:0000259" key="10">
    <source>
        <dbReference type="SMART" id="SM00387"/>
    </source>
</evidence>
<keyword evidence="12" id="KW-1185">Reference proteome</keyword>
<dbReference type="SMART" id="SM00387">
    <property type="entry name" value="HATPase_c"/>
    <property type="match status" value="1"/>
</dbReference>
<dbReference type="CDD" id="cd16917">
    <property type="entry name" value="HATPase_UhpB-NarQ-NarX-like"/>
    <property type="match status" value="1"/>
</dbReference>
<dbReference type="InterPro" id="IPR011712">
    <property type="entry name" value="Sig_transdc_His_kin_sub3_dim/P"/>
</dbReference>
<evidence type="ECO:0000256" key="2">
    <source>
        <dbReference type="ARBA" id="ARBA00012438"/>
    </source>
</evidence>
<dbReference type="PANTHER" id="PTHR24421:SF10">
    <property type="entry name" value="NITRATE_NITRITE SENSOR PROTEIN NARQ"/>
    <property type="match status" value="1"/>
</dbReference>
<evidence type="ECO:0000256" key="5">
    <source>
        <dbReference type="ARBA" id="ARBA00022741"/>
    </source>
</evidence>
<keyword evidence="6" id="KW-0418">Kinase</keyword>
<keyword evidence="4" id="KW-0808">Transferase</keyword>
<dbReference type="EC" id="2.7.13.3" evidence="2"/>
<evidence type="ECO:0000256" key="8">
    <source>
        <dbReference type="ARBA" id="ARBA00023012"/>
    </source>
</evidence>
<evidence type="ECO:0000313" key="12">
    <source>
        <dbReference type="Proteomes" id="UP000250434"/>
    </source>
</evidence>
<dbReference type="RefSeq" id="WP_236809157.1">
    <property type="nucleotide sequence ID" value="NZ_CP015163.1"/>
</dbReference>
<evidence type="ECO:0000256" key="6">
    <source>
        <dbReference type="ARBA" id="ARBA00022777"/>
    </source>
</evidence>
<dbReference type="GO" id="GO:0005524">
    <property type="term" value="F:ATP binding"/>
    <property type="evidence" value="ECO:0007669"/>
    <property type="project" value="UniProtKB-KW"/>
</dbReference>
<dbReference type="Proteomes" id="UP000250434">
    <property type="component" value="Chromosome"/>
</dbReference>
<feature type="transmembrane region" description="Helical" evidence="9">
    <location>
        <begin position="125"/>
        <end position="143"/>
    </location>
</feature>
<dbReference type="InterPro" id="IPR036890">
    <property type="entry name" value="HATPase_C_sf"/>
</dbReference>
<dbReference type="GO" id="GO:0016020">
    <property type="term" value="C:membrane"/>
    <property type="evidence" value="ECO:0007669"/>
    <property type="project" value="InterPro"/>
</dbReference>
<evidence type="ECO:0000256" key="4">
    <source>
        <dbReference type="ARBA" id="ARBA00022679"/>
    </source>
</evidence>
<keyword evidence="9" id="KW-1133">Transmembrane helix</keyword>
<dbReference type="InterPro" id="IPR003594">
    <property type="entry name" value="HATPase_dom"/>
</dbReference>
<dbReference type="PANTHER" id="PTHR24421">
    <property type="entry name" value="NITRATE/NITRITE SENSOR PROTEIN NARX-RELATED"/>
    <property type="match status" value="1"/>
</dbReference>
<dbReference type="GO" id="GO:0046983">
    <property type="term" value="F:protein dimerization activity"/>
    <property type="evidence" value="ECO:0007669"/>
    <property type="project" value="InterPro"/>
</dbReference>
<organism evidence="11 12">
    <name type="scientific">Amycolatopsis albispora</name>
    <dbReference type="NCBI Taxonomy" id="1804986"/>
    <lineage>
        <taxon>Bacteria</taxon>
        <taxon>Bacillati</taxon>
        <taxon>Actinomycetota</taxon>
        <taxon>Actinomycetes</taxon>
        <taxon>Pseudonocardiales</taxon>
        <taxon>Pseudonocardiaceae</taxon>
        <taxon>Amycolatopsis</taxon>
    </lineage>
</organism>
<keyword evidence="5" id="KW-0547">Nucleotide-binding</keyword>
<dbReference type="Gene3D" id="3.30.565.10">
    <property type="entry name" value="Histidine kinase-like ATPase, C-terminal domain"/>
    <property type="match status" value="1"/>
</dbReference>
<comment type="catalytic activity">
    <reaction evidence="1">
        <text>ATP + protein L-histidine = ADP + protein N-phospho-L-histidine.</text>
        <dbReference type="EC" id="2.7.13.3"/>
    </reaction>
</comment>
<name>A0A344L949_9PSEU</name>
<dbReference type="KEGG" id="aab:A4R43_20400"/>
<evidence type="ECO:0000256" key="9">
    <source>
        <dbReference type="SAM" id="Phobius"/>
    </source>
</evidence>
<evidence type="ECO:0000313" key="11">
    <source>
        <dbReference type="EMBL" id="AXB44573.1"/>
    </source>
</evidence>
<keyword evidence="7" id="KW-0067">ATP-binding</keyword>
<evidence type="ECO:0000256" key="7">
    <source>
        <dbReference type="ARBA" id="ARBA00022840"/>
    </source>
</evidence>
<dbReference type="SUPFAM" id="SSF55874">
    <property type="entry name" value="ATPase domain of HSP90 chaperone/DNA topoisomerase II/histidine kinase"/>
    <property type="match status" value="1"/>
</dbReference>
<keyword evidence="8" id="KW-0902">Two-component regulatory system</keyword>
<gene>
    <name evidence="11" type="ORF">A4R43_20400</name>
</gene>
<accession>A0A344L949</accession>
<feature type="transmembrane region" description="Helical" evidence="9">
    <location>
        <begin position="81"/>
        <end position="113"/>
    </location>
</feature>
<keyword evidence="9" id="KW-0472">Membrane</keyword>
<feature type="transmembrane region" description="Helical" evidence="9">
    <location>
        <begin position="53"/>
        <end position="69"/>
    </location>
</feature>
<dbReference type="GO" id="GO:0000155">
    <property type="term" value="F:phosphorelay sensor kinase activity"/>
    <property type="evidence" value="ECO:0007669"/>
    <property type="project" value="InterPro"/>
</dbReference>
<evidence type="ECO:0000256" key="1">
    <source>
        <dbReference type="ARBA" id="ARBA00000085"/>
    </source>
</evidence>
<dbReference type="EMBL" id="CP015163">
    <property type="protein sequence ID" value="AXB44573.1"/>
    <property type="molecule type" value="Genomic_DNA"/>
</dbReference>
<dbReference type="AlphaFoldDB" id="A0A344L949"/>
<dbReference type="Gene3D" id="1.20.5.1930">
    <property type="match status" value="1"/>
</dbReference>